<evidence type="ECO:0000313" key="2">
    <source>
        <dbReference type="Proteomes" id="UP000619260"/>
    </source>
</evidence>
<dbReference type="Proteomes" id="UP000619260">
    <property type="component" value="Unassembled WGS sequence"/>
</dbReference>
<comment type="caution">
    <text evidence="1">The sequence shown here is derived from an EMBL/GenBank/DDBJ whole genome shotgun (WGS) entry which is preliminary data.</text>
</comment>
<sequence>MGRIAAVATDAAAWHLTVRDPTAAIELLEVGRSVLSTGLLDERPDLSRLELADSGLARRLIEVGAWRTRR</sequence>
<evidence type="ECO:0000313" key="1">
    <source>
        <dbReference type="EMBL" id="GIJ50964.1"/>
    </source>
</evidence>
<gene>
    <name evidence="1" type="ORF">Val02_78500</name>
</gene>
<dbReference type="AlphaFoldDB" id="A0A8J4DUM4"/>
<dbReference type="EMBL" id="BOPF01000041">
    <property type="protein sequence ID" value="GIJ50964.1"/>
    <property type="molecule type" value="Genomic_DNA"/>
</dbReference>
<keyword evidence="2" id="KW-1185">Reference proteome</keyword>
<accession>A0A8J4DUM4</accession>
<organism evidence="1 2">
    <name type="scientific">Virgisporangium aliadipatigenens</name>
    <dbReference type="NCBI Taxonomy" id="741659"/>
    <lineage>
        <taxon>Bacteria</taxon>
        <taxon>Bacillati</taxon>
        <taxon>Actinomycetota</taxon>
        <taxon>Actinomycetes</taxon>
        <taxon>Micromonosporales</taxon>
        <taxon>Micromonosporaceae</taxon>
        <taxon>Virgisporangium</taxon>
    </lineage>
</organism>
<reference evidence="1" key="1">
    <citation type="submission" date="2021-01" db="EMBL/GenBank/DDBJ databases">
        <title>Whole genome shotgun sequence of Virgisporangium aliadipatigenens NBRC 105644.</title>
        <authorList>
            <person name="Komaki H."/>
            <person name="Tamura T."/>
        </authorList>
    </citation>
    <scope>NUCLEOTIDE SEQUENCE</scope>
    <source>
        <strain evidence="1">NBRC 105644</strain>
    </source>
</reference>
<proteinExistence type="predicted"/>
<name>A0A8J4DUM4_9ACTN</name>
<dbReference type="RefSeq" id="WP_203904382.1">
    <property type="nucleotide sequence ID" value="NZ_BOPF01000041.1"/>
</dbReference>
<protein>
    <submittedName>
        <fullName evidence="1">Uncharacterized protein</fullName>
    </submittedName>
</protein>